<protein>
    <submittedName>
        <fullName evidence="1">Septum-promoting GTP-binding protein 1</fullName>
    </submittedName>
</protein>
<reference evidence="1" key="1">
    <citation type="journal article" date="2020" name="Fungal Divers.">
        <title>Resolving the Mortierellaceae phylogeny through synthesis of multi-gene phylogenetics and phylogenomics.</title>
        <authorList>
            <person name="Vandepol N."/>
            <person name="Liber J."/>
            <person name="Desiro A."/>
            <person name="Na H."/>
            <person name="Kennedy M."/>
            <person name="Barry K."/>
            <person name="Grigoriev I.V."/>
            <person name="Miller A.N."/>
            <person name="O'Donnell K."/>
            <person name="Stajich J.E."/>
            <person name="Bonito G."/>
        </authorList>
    </citation>
    <scope>NUCLEOTIDE SEQUENCE</scope>
    <source>
        <strain evidence="1">REB-010B</strain>
    </source>
</reference>
<dbReference type="EMBL" id="JAAAIP010000771">
    <property type="protein sequence ID" value="KAG0312824.1"/>
    <property type="molecule type" value="Genomic_DNA"/>
</dbReference>
<dbReference type="Proteomes" id="UP000738325">
    <property type="component" value="Unassembled WGS sequence"/>
</dbReference>
<keyword evidence="2" id="KW-1185">Reference proteome</keyword>
<name>A0A9P6R698_9FUNG</name>
<organism evidence="1 2">
    <name type="scientific">Dissophora globulifera</name>
    <dbReference type="NCBI Taxonomy" id="979702"/>
    <lineage>
        <taxon>Eukaryota</taxon>
        <taxon>Fungi</taxon>
        <taxon>Fungi incertae sedis</taxon>
        <taxon>Mucoromycota</taxon>
        <taxon>Mortierellomycotina</taxon>
        <taxon>Mortierellomycetes</taxon>
        <taxon>Mortierellales</taxon>
        <taxon>Mortierellaceae</taxon>
        <taxon>Dissophora</taxon>
    </lineage>
</organism>
<gene>
    <name evidence="1" type="primary">SPG1_2</name>
    <name evidence="1" type="ORF">BGZ99_009255</name>
</gene>
<comment type="caution">
    <text evidence="1">The sequence shown here is derived from an EMBL/GenBank/DDBJ whole genome shotgun (WGS) entry which is preliminary data.</text>
</comment>
<evidence type="ECO:0000313" key="1">
    <source>
        <dbReference type="EMBL" id="KAG0312824.1"/>
    </source>
</evidence>
<accession>A0A9P6R698</accession>
<dbReference type="OrthoDB" id="6585768at2759"/>
<sequence>ARKFAKAMKAPLIFCSTSHSINVQKIFKIVLSKAFDLKCTIPEISEPGAPILEYASY</sequence>
<proteinExistence type="predicted"/>
<feature type="non-terminal residue" evidence="1">
    <location>
        <position position="1"/>
    </location>
</feature>
<dbReference type="AlphaFoldDB" id="A0A9P6R698"/>
<evidence type="ECO:0000313" key="2">
    <source>
        <dbReference type="Proteomes" id="UP000738325"/>
    </source>
</evidence>